<evidence type="ECO:0000313" key="1">
    <source>
        <dbReference type="EMBL" id="GFY72220.1"/>
    </source>
</evidence>
<gene>
    <name evidence="1" type="ORF">TNIN_501121</name>
</gene>
<evidence type="ECO:0000313" key="2">
    <source>
        <dbReference type="Proteomes" id="UP000886998"/>
    </source>
</evidence>
<protein>
    <submittedName>
        <fullName evidence="1">Uncharacterized protein</fullName>
    </submittedName>
</protein>
<dbReference type="OrthoDB" id="6436293at2759"/>
<dbReference type="Proteomes" id="UP000886998">
    <property type="component" value="Unassembled WGS sequence"/>
</dbReference>
<reference evidence="1" key="1">
    <citation type="submission" date="2020-08" db="EMBL/GenBank/DDBJ databases">
        <title>Multicomponent nature underlies the extraordinary mechanical properties of spider dragline silk.</title>
        <authorList>
            <person name="Kono N."/>
            <person name="Nakamura H."/>
            <person name="Mori M."/>
            <person name="Yoshida Y."/>
            <person name="Ohtoshi R."/>
            <person name="Malay A.D."/>
            <person name="Moran D.A.P."/>
            <person name="Tomita M."/>
            <person name="Numata K."/>
            <person name="Arakawa K."/>
        </authorList>
    </citation>
    <scope>NUCLEOTIDE SEQUENCE</scope>
</reference>
<accession>A0A8X6YFZ5</accession>
<dbReference type="InterPro" id="IPR036388">
    <property type="entry name" value="WH-like_DNA-bd_sf"/>
</dbReference>
<proteinExistence type="predicted"/>
<dbReference type="AlphaFoldDB" id="A0A8X6YFZ5"/>
<name>A0A8X6YFZ5_9ARAC</name>
<comment type="caution">
    <text evidence="1">The sequence shown here is derived from an EMBL/GenBank/DDBJ whole genome shotgun (WGS) entry which is preliminary data.</text>
</comment>
<dbReference type="Gene3D" id="1.10.10.10">
    <property type="entry name" value="Winged helix-like DNA-binding domain superfamily/Winged helix DNA-binding domain"/>
    <property type="match status" value="1"/>
</dbReference>
<sequence length="77" mass="8582">MLLLPTLKFRDGHLSHHDFLKKRGGSSLVAIKKHIGSQHKVDWIVSLPSSKVPENAVVSGTLVQKTQREKEQTDPSN</sequence>
<keyword evidence="2" id="KW-1185">Reference proteome</keyword>
<dbReference type="EMBL" id="BMAV01019293">
    <property type="protein sequence ID" value="GFY72220.1"/>
    <property type="molecule type" value="Genomic_DNA"/>
</dbReference>
<organism evidence="1 2">
    <name type="scientific">Trichonephila inaurata madagascariensis</name>
    <dbReference type="NCBI Taxonomy" id="2747483"/>
    <lineage>
        <taxon>Eukaryota</taxon>
        <taxon>Metazoa</taxon>
        <taxon>Ecdysozoa</taxon>
        <taxon>Arthropoda</taxon>
        <taxon>Chelicerata</taxon>
        <taxon>Arachnida</taxon>
        <taxon>Araneae</taxon>
        <taxon>Araneomorphae</taxon>
        <taxon>Entelegynae</taxon>
        <taxon>Araneoidea</taxon>
        <taxon>Nephilidae</taxon>
        <taxon>Trichonephila</taxon>
        <taxon>Trichonephila inaurata</taxon>
    </lineage>
</organism>